<sequence length="866" mass="101665">MFSNYILQYVKNIGDFQTHLSFNKGKYNVPDEKFDEFYRNYYDAYINDEEIYLIEKIYNTNFAFFMDIDSPKKSQKNICDDDINTIISCVKNVITKKIIAESEDARLSFNEYVISKRSNKYHINFYNLVVNSNIANYICDEIKKQLALQEEHHLLEAIDTSVYRTGLRMLGSKKAKGKGSDVYYLYNLDTYEYNKKPTFEEFMKTVIRRVGEKALLTKCKEDVIEIAGEKKESKSVIKNVDDNIVNEIKELFGYLKLTVPSLSAYNFDVTRVYTTHNKIGMMCYYISIKEKYCPFKERNHIRENSPIYVEIGMHGIFIKCHDQDCIKQRYPQKGIDLPLDFEQKYPKLYLSMTTRYWKTEISMTTEIRGYLEESLTGSHYQIAKAAFQIFKDKFRVDDIRNTTWYAFDGVRWNKSHLMNILISEELPKYYKGIKIRDTSTANADLEDHIINADTCDANLRNQMVENIICKLENVNFKNNVMNQLTYIFKNYDSEFYTRLDENPYIIGFKNGVYDFKQNKFRKSLGGDCITFSTGYEYIDYDPENENVKEIYAFLEKIITNKDVREYLLKVLGKSLVGIPEERFYIWTGLSGANGKSTLVNFLEQTLGEYITSVDVALLTNKRASSSNASPDIIRLKGKRLFTFQEPEHDDKLRTGILKQFTGGDTIIARELFKAPITFKLQGTMVMCCNDLPAVASIDGGTWRRIRVIEFKSRFVDNPKKSNEFVIDTSIKHKMKEWRPYFMSMLIFWYNKYLYEGLNEPEEVLKATTKYKADNDKFNEYFDGRVEECENGSNFENIKSIYSDFTSWWAYNYPTSRLPDMKELKRAVKIKYGNEKEKKIRGVLHYGFNIKFKVSEKDEGYEDSSDL</sequence>
<dbReference type="SUPFAM" id="SSF52540">
    <property type="entry name" value="P-loop containing nucleoside triphosphate hydrolases"/>
    <property type="match status" value="1"/>
</dbReference>
<evidence type="ECO:0000313" key="5">
    <source>
        <dbReference type="EMBL" id="QHT22197.1"/>
    </source>
</evidence>
<dbReference type="AlphaFoldDB" id="A0A6C0DZ71"/>
<dbReference type="InterPro" id="IPR014818">
    <property type="entry name" value="Phage/plasmid_primase_P4_C"/>
</dbReference>
<evidence type="ECO:0000256" key="1">
    <source>
        <dbReference type="ARBA" id="ARBA00022741"/>
    </source>
</evidence>
<dbReference type="Pfam" id="PF08706">
    <property type="entry name" value="D5_N"/>
    <property type="match status" value="1"/>
</dbReference>
<protein>
    <recommendedName>
        <fullName evidence="4">SF3 helicase domain-containing protein</fullName>
    </recommendedName>
</protein>
<dbReference type="GO" id="GO:0016787">
    <property type="term" value="F:hydrolase activity"/>
    <property type="evidence" value="ECO:0007669"/>
    <property type="project" value="UniProtKB-KW"/>
</dbReference>
<dbReference type="NCBIfam" id="TIGR01613">
    <property type="entry name" value="primase_Cterm"/>
    <property type="match status" value="1"/>
</dbReference>
<dbReference type="InterPro" id="IPR045455">
    <property type="entry name" value="NrS-1_pol-like_helicase"/>
</dbReference>
<keyword evidence="1" id="KW-0547">Nucleotide-binding</keyword>
<dbReference type="PANTHER" id="PTHR35372">
    <property type="entry name" value="ATP BINDING PROTEIN-RELATED"/>
    <property type="match status" value="1"/>
</dbReference>
<feature type="domain" description="SF3 helicase" evidence="4">
    <location>
        <begin position="562"/>
        <end position="723"/>
    </location>
</feature>
<keyword evidence="2" id="KW-0378">Hydrolase</keyword>
<dbReference type="InterPro" id="IPR027417">
    <property type="entry name" value="P-loop_NTPase"/>
</dbReference>
<dbReference type="Gene3D" id="3.40.50.300">
    <property type="entry name" value="P-loop containing nucleotide triphosphate hydrolases"/>
    <property type="match status" value="1"/>
</dbReference>
<dbReference type="InterPro" id="IPR051620">
    <property type="entry name" value="ORF904-like_C"/>
</dbReference>
<keyword evidence="3" id="KW-0067">ATP-binding</keyword>
<dbReference type="Pfam" id="PF19263">
    <property type="entry name" value="DUF5906"/>
    <property type="match status" value="1"/>
</dbReference>
<evidence type="ECO:0000259" key="4">
    <source>
        <dbReference type="PROSITE" id="PS51206"/>
    </source>
</evidence>
<dbReference type="InterPro" id="IPR056443">
    <property type="entry name" value="AEP_C962R"/>
</dbReference>
<dbReference type="InterPro" id="IPR006500">
    <property type="entry name" value="Helicase_put_C_phage/plasmid"/>
</dbReference>
<proteinExistence type="predicted"/>
<dbReference type="PROSITE" id="PS51206">
    <property type="entry name" value="SF3_HELICASE_1"/>
    <property type="match status" value="1"/>
</dbReference>
<name>A0A6C0DZ71_9ZZZZ</name>
<organism evidence="5">
    <name type="scientific">viral metagenome</name>
    <dbReference type="NCBI Taxonomy" id="1070528"/>
    <lineage>
        <taxon>unclassified sequences</taxon>
        <taxon>metagenomes</taxon>
        <taxon>organismal metagenomes</taxon>
    </lineage>
</organism>
<dbReference type="GO" id="GO:0005524">
    <property type="term" value="F:ATP binding"/>
    <property type="evidence" value="ECO:0007669"/>
    <property type="project" value="UniProtKB-KW"/>
</dbReference>
<dbReference type="EMBL" id="MN739708">
    <property type="protein sequence ID" value="QHT22197.1"/>
    <property type="molecule type" value="Genomic_DNA"/>
</dbReference>
<evidence type="ECO:0000256" key="3">
    <source>
        <dbReference type="ARBA" id="ARBA00022840"/>
    </source>
</evidence>
<reference evidence="5" key="1">
    <citation type="journal article" date="2020" name="Nature">
        <title>Giant virus diversity and host interactions through global metagenomics.</title>
        <authorList>
            <person name="Schulz F."/>
            <person name="Roux S."/>
            <person name="Paez-Espino D."/>
            <person name="Jungbluth S."/>
            <person name="Walsh D.A."/>
            <person name="Denef V.J."/>
            <person name="McMahon K.D."/>
            <person name="Konstantinidis K.T."/>
            <person name="Eloe-Fadrosh E.A."/>
            <person name="Kyrpides N.C."/>
            <person name="Woyke T."/>
        </authorList>
    </citation>
    <scope>NUCLEOTIDE SEQUENCE</scope>
    <source>
        <strain evidence="5">GVMAG-M-3300023179-107</strain>
    </source>
</reference>
<accession>A0A6C0DZ71</accession>
<evidence type="ECO:0000256" key="2">
    <source>
        <dbReference type="ARBA" id="ARBA00022801"/>
    </source>
</evidence>
<dbReference type="PANTHER" id="PTHR35372:SF2">
    <property type="entry name" value="SF3 HELICASE DOMAIN-CONTAINING PROTEIN"/>
    <property type="match status" value="1"/>
</dbReference>
<dbReference type="InterPro" id="IPR014015">
    <property type="entry name" value="Helicase_SF3_DNA-vir"/>
</dbReference>
<dbReference type="Pfam" id="PF23162">
    <property type="entry name" value="AEP_C962R"/>
    <property type="match status" value="1"/>
</dbReference>